<feature type="region of interest" description="Disordered" evidence="1">
    <location>
        <begin position="1"/>
        <end position="42"/>
    </location>
</feature>
<accession>A0A267GCS3</accession>
<evidence type="ECO:0000313" key="2">
    <source>
        <dbReference type="EMBL" id="PAA83820.1"/>
    </source>
</evidence>
<comment type="caution">
    <text evidence="2">The sequence shown here is derived from an EMBL/GenBank/DDBJ whole genome shotgun (WGS) entry which is preliminary data.</text>
</comment>
<reference evidence="2 3" key="1">
    <citation type="submission" date="2017-06" db="EMBL/GenBank/DDBJ databases">
        <title>A platform for efficient transgenesis in Macrostomum lignano, a flatworm model organism for stem cell research.</title>
        <authorList>
            <person name="Berezikov E."/>
        </authorList>
    </citation>
    <scope>NUCLEOTIDE SEQUENCE [LARGE SCALE GENOMIC DNA]</scope>
    <source>
        <strain evidence="2">DV1</strain>
        <tissue evidence="2">Whole organism</tissue>
    </source>
</reference>
<gene>
    <name evidence="2" type="ORF">BOX15_Mlig014718g2</name>
</gene>
<dbReference type="AlphaFoldDB" id="A0A267GCS3"/>
<organism evidence="2 3">
    <name type="scientific">Macrostomum lignano</name>
    <dbReference type="NCBI Taxonomy" id="282301"/>
    <lineage>
        <taxon>Eukaryota</taxon>
        <taxon>Metazoa</taxon>
        <taxon>Spiralia</taxon>
        <taxon>Lophotrochozoa</taxon>
        <taxon>Platyhelminthes</taxon>
        <taxon>Rhabditophora</taxon>
        <taxon>Macrostomorpha</taxon>
        <taxon>Macrostomida</taxon>
        <taxon>Macrostomidae</taxon>
        <taxon>Macrostomum</taxon>
    </lineage>
</organism>
<dbReference type="OrthoDB" id="417678at2759"/>
<name>A0A267GCS3_9PLAT</name>
<dbReference type="EMBL" id="NIVC01000404">
    <property type="protein sequence ID" value="PAA83820.1"/>
    <property type="molecule type" value="Genomic_DNA"/>
</dbReference>
<proteinExistence type="predicted"/>
<evidence type="ECO:0000256" key="1">
    <source>
        <dbReference type="SAM" id="MobiDB-lite"/>
    </source>
</evidence>
<dbReference type="STRING" id="282301.A0A267GCS3"/>
<keyword evidence="3" id="KW-1185">Reference proteome</keyword>
<sequence length="392" mass="45727">MYSEYKRRLAEEDQFRSGLSDRHMQQKQQKQKTEKNLRRQSQPVLLHQIPSQGRKLVLHFDARNTIFVADLFSRITVEMALNTYISGVVWGVSESDSHWRCISETISIHPPQPGVTSLYKLFEKDIVRVPEDRQLLRETLGNFTEQPHGRKFRPIFEANLAKLRWPYKKIDDRLTVTGRDGSAYHYLLPSFLNLVHALDASGREFCVVVRTFGRDAPHILNALDLLRQGLHPGYDKQLSARINLKPESFDRIGRDEFKYFKSDGSVLRSERAVYEHWNSCTGIMAVVDDFEYWQANQYHYTAAKFLWYDPNDSDHQHVMFDDNIRLHDEDNIINVKVFDGPNWEAARDCRPDETAKLEDSLFVPANLIDSIGDPNYFIDRVLQCEANYSQLL</sequence>
<evidence type="ECO:0000313" key="3">
    <source>
        <dbReference type="Proteomes" id="UP000215902"/>
    </source>
</evidence>
<dbReference type="Proteomes" id="UP000215902">
    <property type="component" value="Unassembled WGS sequence"/>
</dbReference>
<dbReference type="PANTHER" id="PTHR36960:SF1">
    <property type="entry name" value="SI:DKEY-32E6.3"/>
    <property type="match status" value="1"/>
</dbReference>
<dbReference type="PANTHER" id="PTHR36960">
    <property type="entry name" value="SI:DKEY-32E6.3"/>
    <property type="match status" value="1"/>
</dbReference>
<feature type="compositionally biased region" description="Basic and acidic residues" evidence="1">
    <location>
        <begin position="1"/>
        <end position="24"/>
    </location>
</feature>
<protein>
    <submittedName>
        <fullName evidence="2">Uncharacterized protein</fullName>
    </submittedName>
</protein>